<dbReference type="PATRIC" id="fig|1218508.4.peg.233"/>
<dbReference type="Gene3D" id="3.60.60.10">
    <property type="entry name" value="Penicillin V Acylase, Chain A"/>
    <property type="match status" value="1"/>
</dbReference>
<dbReference type="AlphaFoldDB" id="A0A0F4L0S3"/>
<organism evidence="4 5">
    <name type="scientific">Bombilactobacillus mellis</name>
    <dbReference type="NCBI Taxonomy" id="1218508"/>
    <lineage>
        <taxon>Bacteria</taxon>
        <taxon>Bacillati</taxon>
        <taxon>Bacillota</taxon>
        <taxon>Bacilli</taxon>
        <taxon>Lactobacillales</taxon>
        <taxon>Lactobacillaceae</taxon>
        <taxon>Bombilactobacillus</taxon>
    </lineage>
</organism>
<protein>
    <submittedName>
        <fullName evidence="4">Penicillin V acylase</fullName>
    </submittedName>
</protein>
<evidence type="ECO:0000256" key="2">
    <source>
        <dbReference type="ARBA" id="ARBA00022801"/>
    </source>
</evidence>
<name>A0A0F4L0S3_9LACO</name>
<dbReference type="InterPro" id="IPR029055">
    <property type="entry name" value="Ntn_hydrolases_N"/>
</dbReference>
<evidence type="ECO:0000313" key="5">
    <source>
        <dbReference type="Proteomes" id="UP000033695"/>
    </source>
</evidence>
<accession>A0A0F4L0S3</accession>
<dbReference type="Pfam" id="PF02275">
    <property type="entry name" value="CBAH"/>
    <property type="match status" value="1"/>
</dbReference>
<dbReference type="STRING" id="1218508.JG29_02260"/>
<feature type="domain" description="Choloylglycine hydrolase/NAAA C-terminal" evidence="3">
    <location>
        <begin position="2"/>
        <end position="316"/>
    </location>
</feature>
<keyword evidence="2" id="KW-0378">Hydrolase</keyword>
<dbReference type="EMBL" id="JXBZ01000002">
    <property type="protein sequence ID" value="KJY51181.1"/>
    <property type="molecule type" value="Genomic_DNA"/>
</dbReference>
<keyword evidence="5" id="KW-1185">Reference proteome</keyword>
<proteinExistence type="inferred from homology"/>
<dbReference type="RefSeq" id="WP_045922131.1">
    <property type="nucleotide sequence ID" value="NZ_JBHTHW010000004.1"/>
</dbReference>
<dbReference type="HOGENOM" id="CLU_045206_1_0_9"/>
<dbReference type="PANTHER" id="PTHR35527:SF2">
    <property type="entry name" value="HYDROLASE"/>
    <property type="match status" value="1"/>
</dbReference>
<reference evidence="4 5" key="1">
    <citation type="submission" date="2014-12" db="EMBL/GenBank/DDBJ databases">
        <title>Comparative genomics of the lactic acid bacteria isolated from the honey bee gut.</title>
        <authorList>
            <person name="Ellegaard K.M."/>
            <person name="Tamarit D."/>
            <person name="Javelind E."/>
            <person name="Olofsson T."/>
            <person name="Andersson S.G."/>
            <person name="Vasquez A."/>
        </authorList>
    </citation>
    <scope>NUCLEOTIDE SEQUENCE [LARGE SCALE GENOMIC DNA]</scope>
    <source>
        <strain evidence="4 5">Hon2</strain>
    </source>
</reference>
<dbReference type="OrthoDB" id="9794717at2"/>
<comment type="similarity">
    <text evidence="1">Belongs to the peptidase C59 family.</text>
</comment>
<evidence type="ECO:0000313" key="4">
    <source>
        <dbReference type="EMBL" id="KJY51181.1"/>
    </source>
</evidence>
<dbReference type="Proteomes" id="UP000033695">
    <property type="component" value="Unassembled WGS sequence"/>
</dbReference>
<dbReference type="InterPro" id="IPR052193">
    <property type="entry name" value="Peptidase_C59"/>
</dbReference>
<gene>
    <name evidence="4" type="ORF">JG29_02260</name>
</gene>
<comment type="caution">
    <text evidence="4">The sequence shown here is derived from an EMBL/GenBank/DDBJ whole genome shotgun (WGS) entry which is preliminary data.</text>
</comment>
<evidence type="ECO:0000256" key="1">
    <source>
        <dbReference type="ARBA" id="ARBA00006625"/>
    </source>
</evidence>
<sequence>MCTSITLASKEGNVFFGRTMDFAAGMFGEDPGSPMSIVTIPAGAQVASQLNPWTAKYAAMGVGSTGTVCLMDGVNDQGLAGDLQVLMECEHASASDLQQRNLTAVLGEEFVTFVLTHFASVAEIKAHINEYGLLDQPLTQGNESVETPLHFTFADTTNSAVVLEPTDNGAFKVYDSIGVMTNSPEYNWHLTNIRNYISLDKFDPKTTKKVSERVSLDPIEAGTGYGMFGLPGDYTSPSRFVRSTFLANNLDPFTADNGINQLYSVFRTAMVPRGLERASQDDPLSDCTRYWSGYDLNKKEMYVQTCRGLTFSAKKLNPQSQEVTYTDIEIDNLVKWVD</sequence>
<dbReference type="SUPFAM" id="SSF56235">
    <property type="entry name" value="N-terminal nucleophile aminohydrolases (Ntn hydrolases)"/>
    <property type="match status" value="1"/>
</dbReference>
<dbReference type="InterPro" id="IPR029132">
    <property type="entry name" value="CBAH/NAAA_C"/>
</dbReference>
<dbReference type="PANTHER" id="PTHR35527">
    <property type="entry name" value="CHOLOYLGLYCINE HYDROLASE"/>
    <property type="match status" value="1"/>
</dbReference>
<dbReference type="GO" id="GO:0016787">
    <property type="term" value="F:hydrolase activity"/>
    <property type="evidence" value="ECO:0007669"/>
    <property type="project" value="UniProtKB-KW"/>
</dbReference>
<evidence type="ECO:0000259" key="3">
    <source>
        <dbReference type="Pfam" id="PF02275"/>
    </source>
</evidence>